<dbReference type="EMBL" id="JAOVZW010000013">
    <property type="protein sequence ID" value="MCX8524649.1"/>
    <property type="molecule type" value="Genomic_DNA"/>
</dbReference>
<comment type="caution">
    <text evidence="2">The sequence shown here is derived from an EMBL/GenBank/DDBJ whole genome shotgun (WGS) entry which is preliminary data.</text>
</comment>
<gene>
    <name evidence="2" type="ORF">OF897_12070</name>
</gene>
<dbReference type="Proteomes" id="UP001073122">
    <property type="component" value="Unassembled WGS sequence"/>
</dbReference>
<feature type="transmembrane region" description="Helical" evidence="1">
    <location>
        <begin position="42"/>
        <end position="60"/>
    </location>
</feature>
<keyword evidence="1" id="KW-0812">Transmembrane</keyword>
<sequence length="79" mass="8820">MKNIIGILITLLSLALIAVILLRIWNIDIVSFDNMLRSSATLILLGLAILILSIVYSTFLRNNKQAYNQKTGNKAHPKL</sequence>
<accession>A0ABT3XU33</accession>
<keyword evidence="1" id="KW-0472">Membrane</keyword>
<evidence type="ECO:0000313" key="3">
    <source>
        <dbReference type="Proteomes" id="UP001073122"/>
    </source>
</evidence>
<organism evidence="2 3">
    <name type="scientific">Chryseobacterium formosus</name>
    <dbReference type="NCBI Taxonomy" id="1537363"/>
    <lineage>
        <taxon>Bacteria</taxon>
        <taxon>Pseudomonadati</taxon>
        <taxon>Bacteroidota</taxon>
        <taxon>Flavobacteriia</taxon>
        <taxon>Flavobacteriales</taxon>
        <taxon>Weeksellaceae</taxon>
        <taxon>Chryseobacterium group</taxon>
        <taxon>Chryseobacterium</taxon>
    </lineage>
</organism>
<keyword evidence="1" id="KW-1133">Transmembrane helix</keyword>
<reference evidence="2" key="1">
    <citation type="submission" date="2022-10" db="EMBL/GenBank/DDBJ databases">
        <title>Chryseobacterium sp. nov., a novel bacterial species.</title>
        <authorList>
            <person name="Cao Y."/>
        </authorList>
    </citation>
    <scope>NUCLEOTIDE SEQUENCE</scope>
    <source>
        <strain evidence="2">CCTCC AB2015118</strain>
    </source>
</reference>
<evidence type="ECO:0000256" key="1">
    <source>
        <dbReference type="SAM" id="Phobius"/>
    </source>
</evidence>
<protein>
    <submittedName>
        <fullName evidence="2">Uncharacterized protein</fullName>
    </submittedName>
</protein>
<keyword evidence="3" id="KW-1185">Reference proteome</keyword>
<name>A0ABT3XU33_9FLAO</name>
<dbReference type="RefSeq" id="WP_267265933.1">
    <property type="nucleotide sequence ID" value="NZ_JAOVZW010000013.1"/>
</dbReference>
<evidence type="ECO:0000313" key="2">
    <source>
        <dbReference type="EMBL" id="MCX8524649.1"/>
    </source>
</evidence>
<proteinExistence type="predicted"/>